<protein>
    <submittedName>
        <fullName evidence="8">DMT family transporter</fullName>
    </submittedName>
</protein>
<dbReference type="PANTHER" id="PTHR22911">
    <property type="entry name" value="ACYL-MALONYL CONDENSING ENZYME-RELATED"/>
    <property type="match status" value="1"/>
</dbReference>
<dbReference type="AlphaFoldDB" id="A0A8J8B206"/>
<evidence type="ECO:0000256" key="2">
    <source>
        <dbReference type="ARBA" id="ARBA00007362"/>
    </source>
</evidence>
<dbReference type="SUPFAM" id="SSF103481">
    <property type="entry name" value="Multidrug resistance efflux transporter EmrE"/>
    <property type="match status" value="2"/>
</dbReference>
<evidence type="ECO:0000256" key="6">
    <source>
        <dbReference type="SAM" id="Phobius"/>
    </source>
</evidence>
<evidence type="ECO:0000256" key="3">
    <source>
        <dbReference type="ARBA" id="ARBA00022692"/>
    </source>
</evidence>
<organism evidence="8 9">
    <name type="scientific">Sinanaerobacter chloroacetimidivorans</name>
    <dbReference type="NCBI Taxonomy" id="2818044"/>
    <lineage>
        <taxon>Bacteria</taxon>
        <taxon>Bacillati</taxon>
        <taxon>Bacillota</taxon>
        <taxon>Clostridia</taxon>
        <taxon>Peptostreptococcales</taxon>
        <taxon>Anaerovoracaceae</taxon>
        <taxon>Sinanaerobacter</taxon>
    </lineage>
</organism>
<evidence type="ECO:0000259" key="7">
    <source>
        <dbReference type="Pfam" id="PF00892"/>
    </source>
</evidence>
<sequence length="294" mass="32615">MKLIQKTNFTFTMKQKGILLMLLSALLFSAMQIVINLTGDLPLMEQVFFRNIVSVLLCYPILKRKGLSIFGEKHQQPLLFMRSGFGLLGLVSLFYAASRANQADITILSKLSPFLVTLFAYLFLKEKIARIQIPALIIAFGGAFLVANPAFQSNLFPLFMAFLCAIFSGITFTLLAYSKDKADVITVIMHFSSFCVAVSIPFMVMNFVVPDLKEFVFLTLIGLFGSFGQIALTYAYRMAPASEVSIYNYSGIVFSMIMGYFILGEAISHTSFLGGALVVLASLLTYRYSPQDAN</sequence>
<feature type="transmembrane region" description="Helical" evidence="6">
    <location>
        <begin position="131"/>
        <end position="151"/>
    </location>
</feature>
<feature type="domain" description="EamA" evidence="7">
    <location>
        <begin position="157"/>
        <end position="286"/>
    </location>
</feature>
<evidence type="ECO:0000313" key="8">
    <source>
        <dbReference type="EMBL" id="MBR0598267.1"/>
    </source>
</evidence>
<comment type="similarity">
    <text evidence="2">Belongs to the EamA transporter family.</text>
</comment>
<keyword evidence="4 6" id="KW-1133">Transmembrane helix</keyword>
<reference evidence="8" key="2">
    <citation type="submission" date="2021-04" db="EMBL/GenBank/DDBJ databases">
        <authorList>
            <person name="Liu J."/>
        </authorList>
    </citation>
    <scope>NUCLEOTIDE SEQUENCE</scope>
    <source>
        <strain evidence="8">BAD-6</strain>
    </source>
</reference>
<dbReference type="EMBL" id="JAGSND010000006">
    <property type="protein sequence ID" value="MBR0598267.1"/>
    <property type="molecule type" value="Genomic_DNA"/>
</dbReference>
<feature type="transmembrane region" description="Helical" evidence="6">
    <location>
        <begin position="184"/>
        <end position="209"/>
    </location>
</feature>
<accession>A0A8J8B206</accession>
<feature type="transmembrane region" description="Helical" evidence="6">
    <location>
        <begin position="269"/>
        <end position="288"/>
    </location>
</feature>
<feature type="transmembrane region" description="Helical" evidence="6">
    <location>
        <begin position="246"/>
        <end position="263"/>
    </location>
</feature>
<dbReference type="GO" id="GO:0016020">
    <property type="term" value="C:membrane"/>
    <property type="evidence" value="ECO:0007669"/>
    <property type="project" value="UniProtKB-SubCell"/>
</dbReference>
<name>A0A8J8B206_9FIRM</name>
<dbReference type="Proteomes" id="UP000675664">
    <property type="component" value="Unassembled WGS sequence"/>
</dbReference>
<feature type="domain" description="EamA" evidence="7">
    <location>
        <begin position="16"/>
        <end position="146"/>
    </location>
</feature>
<evidence type="ECO:0000256" key="1">
    <source>
        <dbReference type="ARBA" id="ARBA00004141"/>
    </source>
</evidence>
<feature type="transmembrane region" description="Helical" evidence="6">
    <location>
        <begin position="103"/>
        <end position="124"/>
    </location>
</feature>
<evidence type="ECO:0000256" key="5">
    <source>
        <dbReference type="ARBA" id="ARBA00023136"/>
    </source>
</evidence>
<gene>
    <name evidence="8" type="ORF">KCX82_10310</name>
</gene>
<evidence type="ECO:0000256" key="4">
    <source>
        <dbReference type="ARBA" id="ARBA00022989"/>
    </source>
</evidence>
<keyword evidence="9" id="KW-1185">Reference proteome</keyword>
<dbReference type="InterPro" id="IPR037185">
    <property type="entry name" value="EmrE-like"/>
</dbReference>
<dbReference type="InterPro" id="IPR000620">
    <property type="entry name" value="EamA_dom"/>
</dbReference>
<proteinExistence type="inferred from homology"/>
<evidence type="ECO:0000313" key="9">
    <source>
        <dbReference type="Proteomes" id="UP000675664"/>
    </source>
</evidence>
<dbReference type="Pfam" id="PF00892">
    <property type="entry name" value="EamA"/>
    <property type="match status" value="2"/>
</dbReference>
<comment type="caution">
    <text evidence="8">The sequence shown here is derived from an EMBL/GenBank/DDBJ whole genome shotgun (WGS) entry which is preliminary data.</text>
</comment>
<feature type="transmembrane region" description="Helical" evidence="6">
    <location>
        <begin position="215"/>
        <end position="234"/>
    </location>
</feature>
<comment type="subcellular location">
    <subcellularLocation>
        <location evidence="1">Membrane</location>
        <topology evidence="1">Multi-pass membrane protein</topology>
    </subcellularLocation>
</comment>
<feature type="transmembrane region" description="Helical" evidence="6">
    <location>
        <begin position="79"/>
        <end position="97"/>
    </location>
</feature>
<reference evidence="8" key="1">
    <citation type="submission" date="2021-04" db="EMBL/GenBank/DDBJ databases">
        <title>Sinoanaerobacter chloroacetimidivorans sp. nov., an obligate anaerobic bacterium isolated from anaerobic sludge.</title>
        <authorList>
            <person name="Bao Y."/>
        </authorList>
    </citation>
    <scope>NUCLEOTIDE SEQUENCE</scope>
    <source>
        <strain evidence="8">BAD-6</strain>
    </source>
</reference>
<feature type="transmembrane region" description="Helical" evidence="6">
    <location>
        <begin position="157"/>
        <end position="177"/>
    </location>
</feature>
<keyword evidence="5 6" id="KW-0472">Membrane</keyword>
<keyword evidence="3 6" id="KW-0812">Transmembrane</keyword>
<dbReference type="PANTHER" id="PTHR22911:SF6">
    <property type="entry name" value="SOLUTE CARRIER FAMILY 35 MEMBER G1"/>
    <property type="match status" value="1"/>
</dbReference>